<dbReference type="InterPro" id="IPR019099">
    <property type="entry name" value="Uncharacterised_PGPGW_TM"/>
</dbReference>
<evidence type="ECO:0000313" key="2">
    <source>
        <dbReference type="EMBL" id="SMC68927.1"/>
    </source>
</evidence>
<keyword evidence="1" id="KW-0472">Membrane</keyword>
<dbReference type="OrthoDB" id="9800130at2"/>
<dbReference type="Proteomes" id="UP000192418">
    <property type="component" value="Unassembled WGS sequence"/>
</dbReference>
<keyword evidence="1 2" id="KW-0812">Transmembrane</keyword>
<dbReference type="RefSeq" id="WP_084068277.1">
    <property type="nucleotide sequence ID" value="NZ_FWXY01000007.1"/>
</dbReference>
<keyword evidence="3" id="KW-1185">Reference proteome</keyword>
<accession>A0A1W2B7I2</accession>
<dbReference type="AlphaFoldDB" id="A0A1W2B7I2"/>
<dbReference type="EMBL" id="FWXY01000007">
    <property type="protein sequence ID" value="SMC68927.1"/>
    <property type="molecule type" value="Genomic_DNA"/>
</dbReference>
<dbReference type="Pfam" id="PF09656">
    <property type="entry name" value="PGPGW"/>
    <property type="match status" value="1"/>
</dbReference>
<organism evidence="2 3">
    <name type="scientific">Desulfocicer vacuolatum DSM 3385</name>
    <dbReference type="NCBI Taxonomy" id="1121400"/>
    <lineage>
        <taxon>Bacteria</taxon>
        <taxon>Pseudomonadati</taxon>
        <taxon>Thermodesulfobacteriota</taxon>
        <taxon>Desulfobacteria</taxon>
        <taxon>Desulfobacterales</taxon>
        <taxon>Desulfobacteraceae</taxon>
        <taxon>Desulfocicer</taxon>
    </lineage>
</organism>
<protein>
    <submittedName>
        <fullName evidence="2">Putative transmembrane protein (PGPGW)</fullName>
    </submittedName>
</protein>
<keyword evidence="1" id="KW-1133">Transmembrane helix</keyword>
<name>A0A1W2B7I2_9BACT</name>
<feature type="transmembrane region" description="Helical" evidence="1">
    <location>
        <begin position="6"/>
        <end position="25"/>
    </location>
</feature>
<gene>
    <name evidence="2" type="ORF">SAMN02746065_10751</name>
</gene>
<dbReference type="STRING" id="1121400.SAMN02746065_10751"/>
<proteinExistence type="predicted"/>
<sequence length="124" mass="14027">MIFKGVLLSCILCVGTLLFIPWLVCRIPESYFIHRSLRSSNHRTPLAKGIRRVIKNCAGVLLVLAGIVMLFVPGQGLLTILIGVMLIDFPGKRLVEKKMVSIKSIQIMLNWIRKKNNVKELKFP</sequence>
<evidence type="ECO:0000256" key="1">
    <source>
        <dbReference type="SAM" id="Phobius"/>
    </source>
</evidence>
<feature type="transmembrane region" description="Helical" evidence="1">
    <location>
        <begin position="53"/>
        <end position="71"/>
    </location>
</feature>
<reference evidence="2 3" key="1">
    <citation type="submission" date="2017-04" db="EMBL/GenBank/DDBJ databases">
        <authorList>
            <person name="Afonso C.L."/>
            <person name="Miller P.J."/>
            <person name="Scott M.A."/>
            <person name="Spackman E."/>
            <person name="Goraichik I."/>
            <person name="Dimitrov K.M."/>
            <person name="Suarez D.L."/>
            <person name="Swayne D.E."/>
        </authorList>
    </citation>
    <scope>NUCLEOTIDE SEQUENCE [LARGE SCALE GENOMIC DNA]</scope>
    <source>
        <strain evidence="2 3">DSM 3385</strain>
    </source>
</reference>
<evidence type="ECO:0000313" key="3">
    <source>
        <dbReference type="Proteomes" id="UP000192418"/>
    </source>
</evidence>